<sequence length="373" mass="39554">MATIRRGAAAPYKAIYHGTTPIKQVRRGETLLWSQGKIRDDFTDILDRWLNELLSGDLGALCSDVTGVLRDGLGNIVGHTVAFVEDNINGLGKLVAQTGQDLATAYCGVWGGTAAPNGLIGLINGIPIFGGILADWLKGELDIVSIIGSIPIIGDIGRLIGLIPDALGNLADPINYVVDAFGEVIGTITCGQFRPHGGDNEGICYTIGVLGDIAKMLIPDGLLTLNRHTSRLRHETLLDGDDGYLEVQVADLGAPDYPTQVFRRYANNGSGATGVGMQFMNSQVSLVRRVGGNNTLVLPQVASYSPGDVMRLEQFGDIHSITRNGETVGVWEDNSATAAKGVNNRSVAMIMQGAKELNTSRKVSPGLAYLEAA</sequence>
<evidence type="ECO:0000313" key="1">
    <source>
        <dbReference type="EMBL" id="AHY84311.1"/>
    </source>
</evidence>
<gene>
    <name evidence="1" type="primary">42</name>
    <name evidence="1" type="ORF">PBI_KINGVEVEVE_42</name>
</gene>
<reference evidence="1 2" key="1">
    <citation type="submission" date="2014-03" db="EMBL/GenBank/DDBJ databases">
        <authorList>
            <person name="Barber N.R."/>
            <person name="Francolini R.D."/>
            <person name="Gray A.J."/>
            <person name="Hamilton K."/>
            <person name="Jung E."/>
            <person name="Killpatrick M.S."/>
            <person name="Le T.M."/>
            <person name="Lin R."/>
            <person name="Morris L.Y."/>
            <person name="O'Neil L.P."/>
            <person name="Pederson E.N."/>
            <person name="Sepehri B.F."/>
            <person name="Shaffer R.A."/>
            <person name="Sridharan P.S."/>
            <person name="Tseng L."/>
            <person name="Williams L.H."/>
            <person name="Cohen L.B."/>
            <person name="Ahrens K.J."/>
            <person name="Braun M.A."/>
            <person name="Jarvik J."/>
            <person name="Lopez A.J."/>
            <person name="Bradley K.W."/>
            <person name="Clarke D.Q."/>
            <person name="Lewis M.F."/>
            <person name="Barker L.P."/>
            <person name="Bailey C."/>
            <person name="Asai D.J."/>
            <person name="Garber M.L."/>
            <person name="Bowman C.A."/>
            <person name="Russell D.A."/>
            <person name="Pope W.H."/>
            <person name="Jacobs-Sera D."/>
            <person name="Hendrix R.W."/>
            <person name="Hatfull G.F."/>
        </authorList>
    </citation>
    <scope>NUCLEOTIDE SEQUENCE [LARGE SCALE GENOMIC DNA]</scope>
</reference>
<name>A0A023ZWY3_9CAUD</name>
<dbReference type="EMBL" id="KJ538723">
    <property type="protein sequence ID" value="AHY84311.1"/>
    <property type="molecule type" value="Genomic_DNA"/>
</dbReference>
<protein>
    <submittedName>
        <fullName evidence="1">Uncharacterized protein</fullName>
    </submittedName>
</protein>
<dbReference type="Proteomes" id="UP000024436">
    <property type="component" value="Segment"/>
</dbReference>
<proteinExistence type="predicted"/>
<organism evidence="1 2">
    <name type="scientific">Mycobacterium phage KingVeVeVe</name>
    <dbReference type="NCBI Taxonomy" id="1471544"/>
    <lineage>
        <taxon>Viruses</taxon>
        <taxon>Duplodnaviria</taxon>
        <taxon>Heunggongvirae</taxon>
        <taxon>Uroviricota</taxon>
        <taxon>Caudoviricetes</taxon>
        <taxon>Bclasvirinae</taxon>
        <taxon>Pegunavirus</taxon>
        <taxon>Pegunavirus soto</taxon>
    </lineage>
</organism>
<accession>A0A023ZWY3</accession>
<evidence type="ECO:0000313" key="2">
    <source>
        <dbReference type="Proteomes" id="UP000024436"/>
    </source>
</evidence>